<sequence>MSTCDKEKAESVVSRSSKKKKNRKKRARQWTGYVENLKTTCDLMYEMCRSEQSVTGCKEAMLYLQSASNDFKSLIETINVEKQWDQDENRQEQIKRPSVAWEVRKSMSSPNPALPISSIIAEAVKNASPPTNKAAEPFPTPSSSNLTYARITAAAAVAAVAVSQPDDGWKLVTNRRRKSTSSTTASEFDREFSVEKEKEPENPCPLNVYERLSSTSYKRTSTRTLTCPKSAMDLPQTRASMAKMAYSRQLLWEKNQQVLVEKLRQRQKREKKSNVQCGFTFADPLAVRKSVEEFNQKKIGSRRQGKETPTTSSNIELHSINEEPTTVHPASSENSEDVPADPTPSSSISQPPPTTTLFGYVQVPEELEKDDEWREMTEEEESLALEENSLNLEIKQAEAMEIDAELERQVEMEADKLEREHRKNQKNLKKEEKKQEKQQEMENFFKVFEEIRSLAWSELMEQESVAQYQLHHHQNVHEPGTHVERHEKMLSPSRRRGHKDDDDFGKRHEMKQKHAEELRQQLQEAKASKLKELTSRVEEVRMKQEALKERKRQLLEARMQRASDNRDKNIMEVIRRAKDDDQRVMEVKFIATLQEDNKRYELLAKDASVEEKQKQLADERARKHEEKAAKKREQEAAATARRAQAAEQRQCRIRKLSEQKEIRHGKKENPAPSAPEDMLQYLNSLLLTEPVNSEPLPYLWPSTEHLAPRQCSLCSAVSTVIHSDLDAISHVLCSKEHQIQAKTLTSGSMIEELKRHFFGIFKEVTVGDGVAIEEKNQREEAMMKAKAFLGKIQLSDSLPAPPSSPRNRTKCVRDFILAHEKLQTNDPKTQEMLEKSLSELVQAVETDWKASTASADASSLNLEQFCAIQGPQKLLEMLLEWTKGGATLRLCIRVCHVFCVFLKDPRVAYAVIFKPELLKLTEKILELVAVVGAENGQNSSENAQNSSENGQNTTKKGQNSPKNAQNSSENAQNSSKNGQNSSENDQNSSENSQNSSKNAQNSAENAQNSTRNVQNPSENGQNSPENAQNSPNSQKLPQLSALLNVLATCLKSAAQRANLPGKPTKKHQKEQKELQKLDFLAAQAISAVSSFLRNSLSPNDIKLVLRGARGPVLLATRLLGLAEHSGSAELLGIMGGAVLEHTYELKRAGEPCKELVSIVIPACSGILKNRSENCQKLMIMAVILLEDAMWSTTQSILSQGNLEERQWGSLTKDEEMLCKLTQMLGNLADGMEHWQKRCTMISWTGGRSSCLHILINHIPIRLLSIGKHASRLVPTVAEKLMDRLTNAEKSEILGDMAAGWFFENSMFPGRT</sequence>
<dbReference type="PeptideAtlas" id="G5EGE8"/>
<feature type="compositionally biased region" description="Basic and acidic residues" evidence="1">
    <location>
        <begin position="476"/>
        <end position="489"/>
    </location>
</feature>
<feature type="compositionally biased region" description="Low complexity" evidence="1">
    <location>
        <begin position="936"/>
        <end position="952"/>
    </location>
</feature>
<dbReference type="AlphaFoldDB" id="G5EGE8"/>
<dbReference type="InParanoid" id="G5EGE8"/>
<dbReference type="PANTHER" id="PTHR31434:SF2">
    <property type="entry name" value="S PHASE CYCLIN A-ASSOCIATED PROTEIN IN THE ENDOPLASMIC RETICULUM"/>
    <property type="match status" value="1"/>
</dbReference>
<feature type="region of interest" description="Disordered" evidence="1">
    <location>
        <begin position="609"/>
        <end position="650"/>
    </location>
</feature>
<dbReference type="HOGENOM" id="CLU_284451_0_0_1"/>
<feature type="region of interest" description="Disordered" evidence="1">
    <location>
        <begin position="476"/>
        <end position="520"/>
    </location>
</feature>
<feature type="region of interest" description="Disordered" evidence="1">
    <location>
        <begin position="1"/>
        <end position="28"/>
    </location>
</feature>
<feature type="compositionally biased region" description="Low complexity" evidence="1">
    <location>
        <begin position="962"/>
        <end position="1009"/>
    </location>
</feature>
<dbReference type="CTD" id="189368"/>
<feature type="region of interest" description="Disordered" evidence="1">
    <location>
        <begin position="174"/>
        <end position="201"/>
    </location>
</feature>
<dbReference type="OrthoDB" id="71500at2759"/>
<feature type="compositionally biased region" description="Polar residues" evidence="1">
    <location>
        <begin position="1010"/>
        <end position="1034"/>
    </location>
</feature>
<evidence type="ECO:0000256" key="1">
    <source>
        <dbReference type="SAM" id="MobiDB-lite"/>
    </source>
</evidence>
<dbReference type="eggNOG" id="KOG4722">
    <property type="taxonomic scope" value="Eukaryota"/>
</dbReference>
<evidence type="ECO:0000259" key="2">
    <source>
        <dbReference type="Pfam" id="PF16501"/>
    </source>
</evidence>
<dbReference type="InterPro" id="IPR032446">
    <property type="entry name" value="SCAPER_N"/>
</dbReference>
<organism evidence="3 4">
    <name type="scientific">Caenorhabditis elegans</name>
    <dbReference type="NCBI Taxonomy" id="6239"/>
    <lineage>
        <taxon>Eukaryota</taxon>
        <taxon>Metazoa</taxon>
        <taxon>Ecdysozoa</taxon>
        <taxon>Nematoda</taxon>
        <taxon>Chromadorea</taxon>
        <taxon>Rhabditida</taxon>
        <taxon>Rhabditina</taxon>
        <taxon>Rhabditomorpha</taxon>
        <taxon>Rhabditoidea</taxon>
        <taxon>Rhabditidae</taxon>
        <taxon>Peloderinae</taxon>
        <taxon>Caenorhabditis</taxon>
    </lineage>
</organism>
<dbReference type="Pfam" id="PF16501">
    <property type="entry name" value="SCAPER_N"/>
    <property type="match status" value="1"/>
</dbReference>
<reference evidence="3 4" key="1">
    <citation type="journal article" date="1998" name="Science">
        <title>Genome sequence of the nematode C. elegans: a platform for investigating biology.</title>
        <authorList>
            <consortium name="The C. elegans sequencing consortium"/>
            <person name="Sulson J.E."/>
            <person name="Waterston R."/>
        </authorList>
    </citation>
    <scope>NUCLEOTIDE SEQUENCE [LARGE SCALE GENOMIC DNA]</scope>
    <source>
        <strain evidence="3 4">Bristol N2</strain>
    </source>
</reference>
<feature type="compositionally biased region" description="Basic and acidic residues" evidence="1">
    <location>
        <begin position="187"/>
        <end position="201"/>
    </location>
</feature>
<evidence type="ECO:0000313" key="3">
    <source>
        <dbReference type="EMBL" id="CAB60457.4"/>
    </source>
</evidence>
<feature type="compositionally biased region" description="Basic residues" evidence="1">
    <location>
        <begin position="16"/>
        <end position="28"/>
    </location>
</feature>
<evidence type="ECO:0007829" key="6">
    <source>
        <dbReference type="PeptideAtlas" id="G5EGE8"/>
    </source>
</evidence>
<feature type="region of interest" description="Disordered" evidence="1">
    <location>
        <begin position="413"/>
        <end position="439"/>
    </location>
</feature>
<feature type="domain" description="S phase cyclin A-associated protein in the endoplasmic reticulum N-terminal" evidence="2">
    <location>
        <begin position="18"/>
        <end position="109"/>
    </location>
</feature>
<dbReference type="Bgee" id="WBGene00012389">
    <property type="expression patterns" value="Expressed in embryo and 3 other cell types or tissues"/>
</dbReference>
<dbReference type="AGR" id="WB:WBGene00012389"/>
<accession>G5EGE8</accession>
<keyword evidence="4" id="KW-1185">Reference proteome</keyword>
<dbReference type="SMR" id="G5EGE8"/>
<dbReference type="KEGG" id="cel:CELE_Y6B3B.4"/>
<feature type="compositionally biased region" description="Low complexity" evidence="1">
    <location>
        <begin position="636"/>
        <end position="648"/>
    </location>
</feature>
<keyword evidence="6" id="KW-1267">Proteomics identification</keyword>
<proteinExistence type="evidence at protein level"/>
<protein>
    <submittedName>
        <fullName evidence="3">S phase cyclin A-associated protein in the endoplasmic reticulum N-terminal domain-containing protein</fullName>
    </submittedName>
</protein>
<evidence type="ECO:0000313" key="5">
    <source>
        <dbReference type="WormBase" id="Y6B3B.4"/>
    </source>
</evidence>
<dbReference type="PANTHER" id="PTHR31434">
    <property type="entry name" value="S PHASE CYCLIN A-ASSOCIATED PROTEIN IN THE ENDOPLASMIC RETICULUM"/>
    <property type="match status" value="1"/>
</dbReference>
<dbReference type="FunCoup" id="G5EGE8">
    <property type="interactions" value="51"/>
</dbReference>
<dbReference type="PaxDb" id="6239-Y6B3B.4"/>
<evidence type="ECO:0000313" key="4">
    <source>
        <dbReference type="Proteomes" id="UP000001940"/>
    </source>
</evidence>
<dbReference type="GeneID" id="189368"/>
<feature type="compositionally biased region" description="Polar residues" evidence="1">
    <location>
        <begin position="307"/>
        <end position="333"/>
    </location>
</feature>
<feature type="region of interest" description="Disordered" evidence="1">
    <location>
        <begin position="936"/>
        <end position="1034"/>
    </location>
</feature>
<dbReference type="EMBL" id="BX284601">
    <property type="protein sequence ID" value="CAB60457.4"/>
    <property type="molecule type" value="Genomic_DNA"/>
</dbReference>
<feature type="compositionally biased region" description="Basic and acidic residues" evidence="1">
    <location>
        <begin position="428"/>
        <end position="439"/>
    </location>
</feature>
<feature type="compositionally biased region" description="Basic and acidic residues" evidence="1">
    <location>
        <begin position="609"/>
        <end position="635"/>
    </location>
</feature>
<feature type="compositionally biased region" description="Basic and acidic residues" evidence="1">
    <location>
        <begin position="498"/>
        <end position="519"/>
    </location>
</feature>
<dbReference type="WormBase" id="Y6B3B.4">
    <property type="protein sequence ID" value="CE54025"/>
    <property type="gene ID" value="WBGene00012389"/>
    <property type="gene designation" value="scpr-1"/>
</dbReference>
<feature type="region of interest" description="Disordered" evidence="1">
    <location>
        <begin position="296"/>
        <end position="357"/>
    </location>
</feature>
<feature type="compositionally biased region" description="Basic and acidic residues" evidence="1">
    <location>
        <begin position="1"/>
        <end position="10"/>
    </location>
</feature>
<dbReference type="RefSeq" id="NP_001364617.1">
    <property type="nucleotide sequence ID" value="NM_001377673.2"/>
</dbReference>
<dbReference type="Proteomes" id="UP000001940">
    <property type="component" value="Chromosome I"/>
</dbReference>
<gene>
    <name evidence="3 5" type="primary">scpr-1</name>
    <name evidence="3" type="ORF">CELE_Y6B3B.4</name>
    <name evidence="5" type="ORF">Y6B3B.4</name>
</gene>
<name>G5EGE8_CAEEL</name>